<comment type="subcellular location">
    <subcellularLocation>
        <location evidence="1 8">Cell membrane</location>
        <topology evidence="1 8">Multi-pass membrane protein</topology>
    </subcellularLocation>
</comment>
<evidence type="ECO:0000313" key="11">
    <source>
        <dbReference type="Proteomes" id="UP000244496"/>
    </source>
</evidence>
<feature type="transmembrane region" description="Helical" evidence="8">
    <location>
        <begin position="470"/>
        <end position="493"/>
    </location>
</feature>
<feature type="transmembrane region" description="Helical" evidence="8">
    <location>
        <begin position="142"/>
        <end position="161"/>
    </location>
</feature>
<dbReference type="Gene3D" id="1.10.3720.10">
    <property type="entry name" value="MetI-like"/>
    <property type="match status" value="2"/>
</dbReference>
<feature type="transmembrane region" description="Helical" evidence="8">
    <location>
        <begin position="328"/>
        <end position="349"/>
    </location>
</feature>
<keyword evidence="6 8" id="KW-1133">Transmembrane helix</keyword>
<dbReference type="RefSeq" id="WP_108435290.1">
    <property type="nucleotide sequence ID" value="NZ_CP028918.1"/>
</dbReference>
<dbReference type="SUPFAM" id="SSF161098">
    <property type="entry name" value="MetI-like"/>
    <property type="match status" value="2"/>
</dbReference>
<dbReference type="CDD" id="cd06261">
    <property type="entry name" value="TM_PBP2"/>
    <property type="match status" value="1"/>
</dbReference>
<dbReference type="InterPro" id="IPR050809">
    <property type="entry name" value="UgpAE/MalFG_permease"/>
</dbReference>
<keyword evidence="7 8" id="KW-0472">Membrane</keyword>
<keyword evidence="11" id="KW-1185">Reference proteome</keyword>
<evidence type="ECO:0000256" key="1">
    <source>
        <dbReference type="ARBA" id="ARBA00004651"/>
    </source>
</evidence>
<dbReference type="Pfam" id="PF00528">
    <property type="entry name" value="BPD_transp_1"/>
    <property type="match status" value="1"/>
</dbReference>
<dbReference type="InterPro" id="IPR035906">
    <property type="entry name" value="MetI-like_sf"/>
</dbReference>
<comment type="similarity">
    <text evidence="2 8">Belongs to the binding-protein-dependent transport system permease family.</text>
</comment>
<dbReference type="PROSITE" id="PS50928">
    <property type="entry name" value="ABC_TM1"/>
    <property type="match status" value="1"/>
</dbReference>
<keyword evidence="4" id="KW-1003">Cell membrane</keyword>
<evidence type="ECO:0000256" key="4">
    <source>
        <dbReference type="ARBA" id="ARBA00022475"/>
    </source>
</evidence>
<dbReference type="AlphaFoldDB" id="A0A2S0UL03"/>
<feature type="transmembrane region" description="Helical" evidence="8">
    <location>
        <begin position="50"/>
        <end position="70"/>
    </location>
</feature>
<evidence type="ECO:0000259" key="9">
    <source>
        <dbReference type="PROSITE" id="PS50928"/>
    </source>
</evidence>
<feature type="transmembrane region" description="Helical" evidence="8">
    <location>
        <begin position="283"/>
        <end position="316"/>
    </location>
</feature>
<dbReference type="KEGG" id="geh:HYN69_08070"/>
<dbReference type="GO" id="GO:0005886">
    <property type="term" value="C:plasma membrane"/>
    <property type="evidence" value="ECO:0007669"/>
    <property type="project" value="UniProtKB-SubCell"/>
</dbReference>
<reference evidence="10 11" key="1">
    <citation type="submission" date="2018-04" db="EMBL/GenBank/DDBJ databases">
        <title>Genome sequencing of Gemmobacter.</title>
        <authorList>
            <person name="Yi H."/>
            <person name="Baek M.-G."/>
        </authorList>
    </citation>
    <scope>NUCLEOTIDE SEQUENCE [LARGE SCALE GENOMIC DNA]</scope>
    <source>
        <strain evidence="10 11">HYN0069</strain>
    </source>
</reference>
<evidence type="ECO:0000256" key="7">
    <source>
        <dbReference type="ARBA" id="ARBA00023136"/>
    </source>
</evidence>
<feature type="transmembrane region" description="Helical" evidence="8">
    <location>
        <begin position="235"/>
        <end position="263"/>
    </location>
</feature>
<feature type="transmembrane region" description="Helical" evidence="8">
    <location>
        <begin position="369"/>
        <end position="391"/>
    </location>
</feature>
<organism evidence="10 11">
    <name type="scientific">Paragemmobacter aquarius</name>
    <dbReference type="NCBI Taxonomy" id="2169400"/>
    <lineage>
        <taxon>Bacteria</taxon>
        <taxon>Pseudomonadati</taxon>
        <taxon>Pseudomonadota</taxon>
        <taxon>Alphaproteobacteria</taxon>
        <taxon>Rhodobacterales</taxon>
        <taxon>Paracoccaceae</taxon>
        <taxon>Paragemmobacter</taxon>
    </lineage>
</organism>
<feature type="transmembrane region" description="Helical" evidence="8">
    <location>
        <begin position="190"/>
        <end position="214"/>
    </location>
</feature>
<name>A0A2S0UL03_9RHOB</name>
<keyword evidence="5 8" id="KW-0812">Transmembrane</keyword>
<evidence type="ECO:0000313" key="10">
    <source>
        <dbReference type="EMBL" id="AWB48471.1"/>
    </source>
</evidence>
<dbReference type="EMBL" id="CP028918">
    <property type="protein sequence ID" value="AWB48471.1"/>
    <property type="molecule type" value="Genomic_DNA"/>
</dbReference>
<feature type="transmembrane region" description="Helical" evidence="8">
    <location>
        <begin position="421"/>
        <end position="440"/>
    </location>
</feature>
<feature type="transmembrane region" description="Helical" evidence="8">
    <location>
        <begin position="6"/>
        <end position="29"/>
    </location>
</feature>
<proteinExistence type="inferred from homology"/>
<protein>
    <submittedName>
        <fullName evidence="10">Alpha-glucoside ABC transporter permease</fullName>
    </submittedName>
</protein>
<evidence type="ECO:0000256" key="2">
    <source>
        <dbReference type="ARBA" id="ARBA00009306"/>
    </source>
</evidence>
<dbReference type="InterPro" id="IPR000515">
    <property type="entry name" value="MetI-like"/>
</dbReference>
<dbReference type="PANTHER" id="PTHR43227:SF8">
    <property type="entry name" value="DIACETYLCHITOBIOSE UPTAKE SYSTEM PERMEASE PROTEIN DASB"/>
    <property type="match status" value="1"/>
</dbReference>
<accession>A0A2S0UL03</accession>
<evidence type="ECO:0000256" key="3">
    <source>
        <dbReference type="ARBA" id="ARBA00022448"/>
    </source>
</evidence>
<dbReference type="PANTHER" id="PTHR43227">
    <property type="entry name" value="BLL4140 PROTEIN"/>
    <property type="match status" value="1"/>
</dbReference>
<keyword evidence="3 8" id="KW-0813">Transport</keyword>
<evidence type="ECO:0000256" key="6">
    <source>
        <dbReference type="ARBA" id="ARBA00022989"/>
    </source>
</evidence>
<feature type="domain" description="ABC transmembrane type-1" evidence="9">
    <location>
        <begin position="289"/>
        <end position="491"/>
    </location>
</feature>
<evidence type="ECO:0000256" key="5">
    <source>
        <dbReference type="ARBA" id="ARBA00022692"/>
    </source>
</evidence>
<sequence>MNPAVQALFVIVIGVGGCVGYFYFSNLFLDKVLFPARGPNAGRNISRANMIRPWLFLAPALIALGTYLAYPVFATAWLSLHRNGDFVGLENYSRMASEAKFWESMRNNMLWLIVVPALSTAFGLLAAQLSDRIRWGSIAKSLIFMPMAISFVGASVIWKLIYDTRPEGQAQIGLLNALWMRFDGGIGSTLLLQVLPAAFLLSLIAAFAYVGWLVTRPMVAALRREGASSTLIQMIIAFATLVVTLALGARFIRVIGTGAPLVLEKISQSGTFWFMFDGGVWSVFFNSVLPSVIVIGVLAAMLKFALSILIPMFFGISPLARVMLGRALGIAVVIFLIWELVTWLTGLVTGVMPYGKPQTWLTLGYWNSYFLMIVLVWIQTGFAMVILSAALRGVPEDTVEAAIIDGANPFQIFFQIKVPQIMSTIVVVWTTITIVVLKVFDIVLAMTNGQWETQVLANYMYDKLFRSLDWGVGSASAMVIMLLVTPILIWNVYNARKEMR</sequence>
<gene>
    <name evidence="10" type="ORF">HYN69_08070</name>
</gene>
<dbReference type="OrthoDB" id="9805974at2"/>
<evidence type="ECO:0000256" key="8">
    <source>
        <dbReference type="RuleBase" id="RU363032"/>
    </source>
</evidence>
<feature type="transmembrane region" description="Helical" evidence="8">
    <location>
        <begin position="109"/>
        <end position="130"/>
    </location>
</feature>
<dbReference type="GO" id="GO:0055085">
    <property type="term" value="P:transmembrane transport"/>
    <property type="evidence" value="ECO:0007669"/>
    <property type="project" value="InterPro"/>
</dbReference>
<dbReference type="Proteomes" id="UP000244496">
    <property type="component" value="Chromosome"/>
</dbReference>